<comment type="similarity">
    <text evidence="2">Belongs to the UPF0410 family.</text>
</comment>
<dbReference type="Proteomes" id="UP000218267">
    <property type="component" value="Chromosome"/>
</dbReference>
<evidence type="ECO:0000256" key="4">
    <source>
        <dbReference type="ARBA" id="ARBA00022692"/>
    </source>
</evidence>
<evidence type="ECO:0000256" key="6">
    <source>
        <dbReference type="ARBA" id="ARBA00023136"/>
    </source>
</evidence>
<feature type="transmembrane region" description="Helical" evidence="7">
    <location>
        <begin position="6"/>
        <end position="21"/>
    </location>
</feature>
<proteinExistence type="inferred from homology"/>
<evidence type="ECO:0000256" key="3">
    <source>
        <dbReference type="ARBA" id="ARBA00022475"/>
    </source>
</evidence>
<organism evidence="8 9">
    <name type="scientific">Labilibaculum antarcticum</name>
    <dbReference type="NCBI Taxonomy" id="1717717"/>
    <lineage>
        <taxon>Bacteria</taxon>
        <taxon>Pseudomonadati</taxon>
        <taxon>Bacteroidota</taxon>
        <taxon>Bacteroidia</taxon>
        <taxon>Marinilabiliales</taxon>
        <taxon>Marinifilaceae</taxon>
        <taxon>Labilibaculum</taxon>
    </lineage>
</organism>
<evidence type="ECO:0000256" key="1">
    <source>
        <dbReference type="ARBA" id="ARBA00004651"/>
    </source>
</evidence>
<comment type="subcellular location">
    <subcellularLocation>
        <location evidence="1">Cell membrane</location>
        <topology evidence="1">Multi-pass membrane protein</topology>
    </subcellularLocation>
</comment>
<evidence type="ECO:0000313" key="8">
    <source>
        <dbReference type="EMBL" id="BAX82092.1"/>
    </source>
</evidence>
<dbReference type="Pfam" id="PF04226">
    <property type="entry name" value="Transgly_assoc"/>
    <property type="match status" value="1"/>
</dbReference>
<evidence type="ECO:0000256" key="5">
    <source>
        <dbReference type="ARBA" id="ARBA00022989"/>
    </source>
</evidence>
<gene>
    <name evidence="8" type="ORF">ALGA_3800</name>
</gene>
<dbReference type="OrthoDB" id="1684438at2"/>
<feature type="transmembrane region" description="Helical" evidence="7">
    <location>
        <begin position="28"/>
        <end position="49"/>
    </location>
</feature>
<dbReference type="RefSeq" id="WP_096432100.1">
    <property type="nucleotide sequence ID" value="NZ_AP018042.1"/>
</dbReference>
<keyword evidence="6 7" id="KW-0472">Membrane</keyword>
<reference evidence="9" key="2">
    <citation type="journal article" date="2020" name="Antonie Van Leeuwenhoek">
        <title>Labilibaculum antarcticum sp. nov., a novel facultative anaerobic, psychrotorelant bacterium isolated from marine sediment of Antarctica.</title>
        <authorList>
            <person name="Watanabe M."/>
            <person name="Kojima H."/>
            <person name="Fukui M."/>
        </authorList>
    </citation>
    <scope>NUCLEOTIDE SEQUENCE [LARGE SCALE GENOMIC DNA]</scope>
    <source>
        <strain evidence="9">SPP2</strain>
    </source>
</reference>
<dbReference type="AlphaFoldDB" id="A0A1Y1CQ79"/>
<keyword evidence="4 7" id="KW-0812">Transmembrane</keyword>
<evidence type="ECO:0000313" key="9">
    <source>
        <dbReference type="Proteomes" id="UP000218267"/>
    </source>
</evidence>
<name>A0A1Y1CQ79_9BACT</name>
<keyword evidence="5 7" id="KW-1133">Transmembrane helix</keyword>
<accession>A0A1Y1CQ79</accession>
<protein>
    <submittedName>
        <fullName evidence="8">Transglycosylase</fullName>
    </submittedName>
</protein>
<feature type="transmembrane region" description="Helical" evidence="7">
    <location>
        <begin position="55"/>
        <end position="77"/>
    </location>
</feature>
<dbReference type="EMBL" id="AP018042">
    <property type="protein sequence ID" value="BAX82092.1"/>
    <property type="molecule type" value="Genomic_DNA"/>
</dbReference>
<dbReference type="PANTHER" id="PTHR33884:SF3">
    <property type="entry name" value="UPF0410 PROTEIN YMGE"/>
    <property type="match status" value="1"/>
</dbReference>
<dbReference type="GO" id="GO:0005886">
    <property type="term" value="C:plasma membrane"/>
    <property type="evidence" value="ECO:0007669"/>
    <property type="project" value="UniProtKB-SubCell"/>
</dbReference>
<evidence type="ECO:0000256" key="2">
    <source>
        <dbReference type="ARBA" id="ARBA00011006"/>
    </source>
</evidence>
<dbReference type="KEGG" id="mbas:ALGA_3800"/>
<reference evidence="8 9" key="1">
    <citation type="journal article" date="2018" name="Mar. Genomics">
        <title>Complete genome sequence of Marinifilaceae bacterium strain SPP2, isolated from the Antarctic marine sediment.</title>
        <authorList>
            <person name="Watanabe M."/>
            <person name="Kojima H."/>
            <person name="Fukui M."/>
        </authorList>
    </citation>
    <scope>NUCLEOTIDE SEQUENCE [LARGE SCALE GENOMIC DNA]</scope>
    <source>
        <strain evidence="8 9">SPP2</strain>
    </source>
</reference>
<dbReference type="PANTHER" id="PTHR33884">
    <property type="entry name" value="UPF0410 PROTEIN YMGE"/>
    <property type="match status" value="1"/>
</dbReference>
<evidence type="ECO:0000256" key="7">
    <source>
        <dbReference type="SAM" id="Phobius"/>
    </source>
</evidence>
<keyword evidence="9" id="KW-1185">Reference proteome</keyword>
<keyword evidence="3" id="KW-1003">Cell membrane</keyword>
<sequence>MNYLIFLLIGLVAGWIAGILSKGRGYGILVNMILGVIGSFVGGTIFSFFGIHLNGFFGLLISATVGAIAIIWIVGLLSRK</sequence>
<dbReference type="InterPro" id="IPR007341">
    <property type="entry name" value="Transgly_assoc"/>
</dbReference>